<feature type="transmembrane region" description="Helical" evidence="1">
    <location>
        <begin position="75"/>
        <end position="97"/>
    </location>
</feature>
<accession>A0A4Q9H1Y2</accession>
<keyword evidence="1" id="KW-0472">Membrane</keyword>
<keyword evidence="1" id="KW-0812">Transmembrane</keyword>
<comment type="caution">
    <text evidence="2">The sequence shown here is derived from an EMBL/GenBank/DDBJ whole genome shotgun (WGS) entry which is preliminary data.</text>
</comment>
<gene>
    <name evidence="2" type="ORF">EYS42_16605</name>
</gene>
<evidence type="ECO:0000256" key="1">
    <source>
        <dbReference type="SAM" id="Phobius"/>
    </source>
</evidence>
<proteinExistence type="predicted"/>
<sequence>MSVVLFIHLIAIGIWAGCVATEAVLEIVLEKLPPHESGLALIHAKIDRFVEIPAIVVALATGGQMLHQQASWDNLLVAKVSLGVSAVVLNTIAAFTVQRRLQCLQANDMAGYGLFNRWHERIGVGCVLSIVGAIAVGGYRISV</sequence>
<keyword evidence="1" id="KW-1133">Transmembrane helix</keyword>
<protein>
    <recommendedName>
        <fullName evidence="4">Copper resistance protein D domain-containing protein</fullName>
    </recommendedName>
</protein>
<evidence type="ECO:0000313" key="3">
    <source>
        <dbReference type="Proteomes" id="UP000292120"/>
    </source>
</evidence>
<evidence type="ECO:0008006" key="4">
    <source>
        <dbReference type="Google" id="ProtNLM"/>
    </source>
</evidence>
<dbReference type="RefSeq" id="WP_130969328.1">
    <property type="nucleotide sequence ID" value="NZ_SIXI01000010.1"/>
</dbReference>
<evidence type="ECO:0000313" key="2">
    <source>
        <dbReference type="EMBL" id="TBO27606.1"/>
    </source>
</evidence>
<dbReference type="Proteomes" id="UP000292120">
    <property type="component" value="Unassembled WGS sequence"/>
</dbReference>
<dbReference type="EMBL" id="SIXI01000010">
    <property type="protein sequence ID" value="TBO27606.1"/>
    <property type="molecule type" value="Genomic_DNA"/>
</dbReference>
<name>A0A4Q9H1Y2_9BURK</name>
<organism evidence="2 3">
    <name type="scientific">Aquabacterium lacunae</name>
    <dbReference type="NCBI Taxonomy" id="2528630"/>
    <lineage>
        <taxon>Bacteria</taxon>
        <taxon>Pseudomonadati</taxon>
        <taxon>Pseudomonadota</taxon>
        <taxon>Betaproteobacteria</taxon>
        <taxon>Burkholderiales</taxon>
        <taxon>Aquabacterium</taxon>
    </lineage>
</organism>
<feature type="transmembrane region" description="Helical" evidence="1">
    <location>
        <begin position="118"/>
        <end position="141"/>
    </location>
</feature>
<keyword evidence="3" id="KW-1185">Reference proteome</keyword>
<reference evidence="2 3" key="1">
    <citation type="submission" date="2019-02" db="EMBL/GenBank/DDBJ databases">
        <title>Aquabacterium sp. strain KMB7.</title>
        <authorList>
            <person name="Chen W.-M."/>
        </authorList>
    </citation>
    <scope>NUCLEOTIDE SEQUENCE [LARGE SCALE GENOMIC DNA]</scope>
    <source>
        <strain evidence="2 3">KMB7</strain>
    </source>
</reference>
<dbReference type="AlphaFoldDB" id="A0A4Q9H1Y2"/>